<protein>
    <submittedName>
        <fullName evidence="1">Uncharacterized protein</fullName>
    </submittedName>
</protein>
<comment type="caution">
    <text evidence="1">The sequence shown here is derived from an EMBL/GenBank/DDBJ whole genome shotgun (WGS) entry which is preliminary data.</text>
</comment>
<gene>
    <name evidence="1" type="ORF">SCP_0100670</name>
</gene>
<accession>A0A401G4V5</accession>
<dbReference type="Proteomes" id="UP000287166">
    <property type="component" value="Unassembled WGS sequence"/>
</dbReference>
<sequence length="69" mass="7554">MFVACAVKSGHIIDPHCHHGIDYVIGVALAVITLYRPARLFARRSLKACPHPSSYPEIRSRSIISGLAI</sequence>
<dbReference type="EMBL" id="BFAD01000001">
    <property type="protein sequence ID" value="GBE77195.1"/>
    <property type="molecule type" value="Genomic_DNA"/>
</dbReference>
<dbReference type="GeneID" id="38774112"/>
<reference evidence="1 2" key="1">
    <citation type="journal article" date="2018" name="Sci. Rep.">
        <title>Genome sequence of the cauliflower mushroom Sparassis crispa (Hanabiratake) and its association with beneficial usage.</title>
        <authorList>
            <person name="Kiyama R."/>
            <person name="Furutani Y."/>
            <person name="Kawaguchi K."/>
            <person name="Nakanishi T."/>
        </authorList>
    </citation>
    <scope>NUCLEOTIDE SEQUENCE [LARGE SCALE GENOMIC DNA]</scope>
</reference>
<evidence type="ECO:0000313" key="2">
    <source>
        <dbReference type="Proteomes" id="UP000287166"/>
    </source>
</evidence>
<organism evidence="1 2">
    <name type="scientific">Sparassis crispa</name>
    <dbReference type="NCBI Taxonomy" id="139825"/>
    <lineage>
        <taxon>Eukaryota</taxon>
        <taxon>Fungi</taxon>
        <taxon>Dikarya</taxon>
        <taxon>Basidiomycota</taxon>
        <taxon>Agaricomycotina</taxon>
        <taxon>Agaricomycetes</taxon>
        <taxon>Polyporales</taxon>
        <taxon>Sparassidaceae</taxon>
        <taxon>Sparassis</taxon>
    </lineage>
</organism>
<evidence type="ECO:0000313" key="1">
    <source>
        <dbReference type="EMBL" id="GBE77195.1"/>
    </source>
</evidence>
<name>A0A401G4V5_9APHY</name>
<proteinExistence type="predicted"/>
<dbReference type="AlphaFoldDB" id="A0A401G4V5"/>
<dbReference type="InParanoid" id="A0A401G4V5"/>
<dbReference type="RefSeq" id="XP_027608108.1">
    <property type="nucleotide sequence ID" value="XM_027752307.1"/>
</dbReference>
<keyword evidence="2" id="KW-1185">Reference proteome</keyword>